<dbReference type="EMBL" id="DF820470">
    <property type="protein sequence ID" value="GAK59390.1"/>
    <property type="molecule type" value="Genomic_DNA"/>
</dbReference>
<name>A0A081C485_VECG1</name>
<keyword evidence="2" id="KW-1185">Reference proteome</keyword>
<gene>
    <name evidence="1" type="ORF">U27_06374</name>
</gene>
<organism evidence="1">
    <name type="scientific">Vecturithrix granuli</name>
    <dbReference type="NCBI Taxonomy" id="1499967"/>
    <lineage>
        <taxon>Bacteria</taxon>
        <taxon>Candidatus Moduliflexota</taxon>
        <taxon>Candidatus Vecturitrichia</taxon>
        <taxon>Candidatus Vecturitrichales</taxon>
        <taxon>Candidatus Vecturitrichaceae</taxon>
        <taxon>Candidatus Vecturithrix</taxon>
    </lineage>
</organism>
<dbReference type="Proteomes" id="UP000030661">
    <property type="component" value="Unassembled WGS sequence"/>
</dbReference>
<dbReference type="HOGENOM" id="CLU_625087_0_0_0"/>
<evidence type="ECO:0000313" key="1">
    <source>
        <dbReference type="EMBL" id="GAK59390.1"/>
    </source>
</evidence>
<dbReference type="AlphaFoldDB" id="A0A081C485"/>
<evidence type="ECO:0000313" key="2">
    <source>
        <dbReference type="Proteomes" id="UP000030661"/>
    </source>
</evidence>
<protein>
    <submittedName>
        <fullName evidence="1">Uncharacterized protein</fullName>
    </submittedName>
</protein>
<reference evidence="1" key="1">
    <citation type="journal article" date="2015" name="PeerJ">
        <title>First genomic representation of candidate bacterial phylum KSB3 points to enhanced environmental sensing as a trigger of wastewater bulking.</title>
        <authorList>
            <person name="Sekiguchi Y."/>
            <person name="Ohashi A."/>
            <person name="Parks D.H."/>
            <person name="Yamauchi T."/>
            <person name="Tyson G.W."/>
            <person name="Hugenholtz P."/>
        </authorList>
    </citation>
    <scope>NUCLEOTIDE SEQUENCE [LARGE SCALE GENOMIC DNA]</scope>
</reference>
<sequence>MNPHNSSNQLTVHIGAICGPTFAIIDMNQLCRDEICYYEILQGLPEHILRVNQIIMLFAPEYLKNHTPICSDISCNFEKIDVNSLPDDHIILRFWFSDITGQGDNWKEASVSIGGVMVAAKYMQQAYPQSDFCWRFASWSHDWCQAEGSWETFEAMAEPDGFFRVLCHREDFQAPLCVYEQAQDVLQGYFLEEERERILRKLHLLFSEKPLEQDYQIDIACIPEQSGSKMHYESKFLIIPYIPVFVGELHYAVPIGDFASDYFMEAVETVSDECLQAYRLSELFDYPDTSLDLLTNLGVLRDQWEETAYFGGEPFITKYPGGWTFVEDRCQADSAQVNFMTIEPEYPSSPLCSNSGSGALAAAIVQDLLHPGEGSKRYCLKGWVQRMEQTWIERSFKHDTINIIKRGDGKWEAVAPVRMLGQYVCSHEVLQFIRDGRG</sequence>
<dbReference type="STRING" id="1499967.U27_06374"/>
<accession>A0A081C485</accession>
<proteinExistence type="predicted"/>